<protein>
    <recommendedName>
        <fullName evidence="10">ABC transmembrane type-1 domain-containing protein</fullName>
    </recommendedName>
</protein>
<accession>A0A2I0J926</accession>
<evidence type="ECO:0000313" key="8">
    <source>
        <dbReference type="EMBL" id="PKI52523.1"/>
    </source>
</evidence>
<evidence type="ECO:0000256" key="4">
    <source>
        <dbReference type="ARBA" id="ARBA00023136"/>
    </source>
</evidence>
<gene>
    <name evidence="8" type="ORF">CRG98_027095</name>
</gene>
<comment type="subcellular location">
    <subcellularLocation>
        <location evidence="1">Membrane</location>
        <topology evidence="1">Multi-pass membrane protein</topology>
    </subcellularLocation>
</comment>
<dbReference type="InterPro" id="IPR039421">
    <property type="entry name" value="Type_1_exporter"/>
</dbReference>
<proteinExistence type="predicted"/>
<sequence>MVVTAILGLIFPVFGLLIGLAIQSFYKPPNELIEDSEVWALIFFGLGIITLVAYPVQGYFFGSAGGRIIQRIRYLTFQKVVQEEMSGAIGVRLSTNASILSSLVGDTLSLLIQNSVTIMASLMIAIIANWKLALILLASSPPLFLKDYVQAKYTEGSAQTPTMRKPVVGNDAVVSIRTVASFCAENKMMDLYQKKCETPKKPGVRLGLTSVIGYRFSCLAMYCRNALCFYIGAILVKHGQATFGEVFEVFFSLTISALAISQSSAWFPDPNKAKDSATSIFKILDSKSKIDSSVDDGMTLLAITGNLDLEHINFKYPTRPGVEIFKDLCLHMPTGKVLLDGLPIQQLKLSWLRQQIGLVSQEPILFNETIRTNIVYRKQGHVSEEEIVTVAKASNAHNFISSLPQGYDTPVGERGLQLSGGQKQRIAIARAILKNPRILLLERSHQCTWNAVAVAHPLKTIKNSDIISVIKDGVIAEQGSHGELMKITEGAYASLLAIHAN</sequence>
<dbReference type="SUPFAM" id="SSF52540">
    <property type="entry name" value="P-loop containing nucleoside triphosphate hydrolases"/>
    <property type="match status" value="1"/>
</dbReference>
<dbReference type="InterPro" id="IPR017871">
    <property type="entry name" value="ABC_transporter-like_CS"/>
</dbReference>
<dbReference type="SUPFAM" id="SSF90123">
    <property type="entry name" value="ABC transporter transmembrane region"/>
    <property type="match status" value="1"/>
</dbReference>
<dbReference type="InterPro" id="IPR027417">
    <property type="entry name" value="P-loop_NTPase"/>
</dbReference>
<dbReference type="Gene3D" id="1.20.1560.10">
    <property type="entry name" value="ABC transporter type 1, transmembrane domain"/>
    <property type="match status" value="2"/>
</dbReference>
<dbReference type="Pfam" id="PF00005">
    <property type="entry name" value="ABC_tran"/>
    <property type="match status" value="1"/>
</dbReference>
<dbReference type="Gene3D" id="3.40.50.300">
    <property type="entry name" value="P-loop containing nucleotide triphosphate hydrolases"/>
    <property type="match status" value="2"/>
</dbReference>
<organism evidence="8 9">
    <name type="scientific">Punica granatum</name>
    <name type="common">Pomegranate</name>
    <dbReference type="NCBI Taxonomy" id="22663"/>
    <lineage>
        <taxon>Eukaryota</taxon>
        <taxon>Viridiplantae</taxon>
        <taxon>Streptophyta</taxon>
        <taxon>Embryophyta</taxon>
        <taxon>Tracheophyta</taxon>
        <taxon>Spermatophyta</taxon>
        <taxon>Magnoliopsida</taxon>
        <taxon>eudicotyledons</taxon>
        <taxon>Gunneridae</taxon>
        <taxon>Pentapetalae</taxon>
        <taxon>rosids</taxon>
        <taxon>malvids</taxon>
        <taxon>Myrtales</taxon>
        <taxon>Lythraceae</taxon>
        <taxon>Punica</taxon>
    </lineage>
</organism>
<keyword evidence="2 5" id="KW-0812">Transmembrane</keyword>
<dbReference type="GO" id="GO:0016887">
    <property type="term" value="F:ATP hydrolysis activity"/>
    <property type="evidence" value="ECO:0007669"/>
    <property type="project" value="InterPro"/>
</dbReference>
<keyword evidence="4 5" id="KW-0472">Membrane</keyword>
<dbReference type="AlphaFoldDB" id="A0A2I0J926"/>
<feature type="domain" description="ABC transmembrane type-1" evidence="7">
    <location>
        <begin position="1"/>
        <end position="269"/>
    </location>
</feature>
<dbReference type="GO" id="GO:0005524">
    <property type="term" value="F:ATP binding"/>
    <property type="evidence" value="ECO:0007669"/>
    <property type="project" value="InterPro"/>
</dbReference>
<dbReference type="PANTHER" id="PTHR24221:SF604">
    <property type="entry name" value="ABC TRANSPORTER B FAMILY MEMBER 9"/>
    <property type="match status" value="1"/>
</dbReference>
<feature type="transmembrane region" description="Helical" evidence="5">
    <location>
        <begin position="116"/>
        <end position="138"/>
    </location>
</feature>
<feature type="transmembrane region" description="Helical" evidence="5">
    <location>
        <begin position="6"/>
        <end position="26"/>
    </location>
</feature>
<dbReference type="STRING" id="22663.A0A2I0J926"/>
<reference evidence="8 9" key="1">
    <citation type="submission" date="2017-11" db="EMBL/GenBank/DDBJ databases">
        <title>De-novo sequencing of pomegranate (Punica granatum L.) genome.</title>
        <authorList>
            <person name="Akparov Z."/>
            <person name="Amiraslanov A."/>
            <person name="Hajiyeva S."/>
            <person name="Abbasov M."/>
            <person name="Kaur K."/>
            <person name="Hamwieh A."/>
            <person name="Solovyev V."/>
            <person name="Salamov A."/>
            <person name="Braich B."/>
            <person name="Kosarev P."/>
            <person name="Mahmoud A."/>
            <person name="Hajiyev E."/>
            <person name="Babayeva S."/>
            <person name="Izzatullayeva V."/>
            <person name="Mammadov A."/>
            <person name="Mammadov A."/>
            <person name="Sharifova S."/>
            <person name="Ojaghi J."/>
            <person name="Eynullazada K."/>
            <person name="Bayramov B."/>
            <person name="Abdulazimova A."/>
            <person name="Shahmuradov I."/>
        </authorList>
    </citation>
    <scope>NUCLEOTIDE SEQUENCE [LARGE SCALE GENOMIC DNA]</scope>
    <source>
        <strain evidence="9">cv. AG2017</strain>
        <tissue evidence="8">Leaf</tissue>
    </source>
</reference>
<dbReference type="InterPro" id="IPR011527">
    <property type="entry name" value="ABC1_TM_dom"/>
</dbReference>
<name>A0A2I0J926_PUNGR</name>
<dbReference type="Proteomes" id="UP000233551">
    <property type="component" value="Unassembled WGS sequence"/>
</dbReference>
<dbReference type="PROSITE" id="PS00211">
    <property type="entry name" value="ABC_TRANSPORTER_1"/>
    <property type="match status" value="1"/>
</dbReference>
<evidence type="ECO:0000256" key="5">
    <source>
        <dbReference type="SAM" id="Phobius"/>
    </source>
</evidence>
<evidence type="ECO:0000259" key="7">
    <source>
        <dbReference type="PROSITE" id="PS50929"/>
    </source>
</evidence>
<evidence type="ECO:0000259" key="6">
    <source>
        <dbReference type="PROSITE" id="PS50893"/>
    </source>
</evidence>
<dbReference type="InterPro" id="IPR036640">
    <property type="entry name" value="ABC1_TM_sf"/>
</dbReference>
<dbReference type="GO" id="GO:0016020">
    <property type="term" value="C:membrane"/>
    <property type="evidence" value="ECO:0007669"/>
    <property type="project" value="UniProtKB-SubCell"/>
</dbReference>
<evidence type="ECO:0000256" key="3">
    <source>
        <dbReference type="ARBA" id="ARBA00022989"/>
    </source>
</evidence>
<dbReference type="PROSITE" id="PS50929">
    <property type="entry name" value="ABC_TM1F"/>
    <property type="match status" value="1"/>
</dbReference>
<dbReference type="CDD" id="cd18578">
    <property type="entry name" value="ABC_6TM_Pgp_ABCB1_D2_like"/>
    <property type="match status" value="1"/>
</dbReference>
<feature type="domain" description="ABC transporter" evidence="6">
    <location>
        <begin position="271"/>
        <end position="497"/>
    </location>
</feature>
<dbReference type="EMBL" id="PGOL01001927">
    <property type="protein sequence ID" value="PKI52523.1"/>
    <property type="molecule type" value="Genomic_DNA"/>
</dbReference>
<dbReference type="InterPro" id="IPR003439">
    <property type="entry name" value="ABC_transporter-like_ATP-bd"/>
</dbReference>
<evidence type="ECO:0000313" key="9">
    <source>
        <dbReference type="Proteomes" id="UP000233551"/>
    </source>
</evidence>
<evidence type="ECO:0008006" key="10">
    <source>
        <dbReference type="Google" id="ProtNLM"/>
    </source>
</evidence>
<keyword evidence="3 5" id="KW-1133">Transmembrane helix</keyword>
<dbReference type="Pfam" id="PF00664">
    <property type="entry name" value="ABC_membrane"/>
    <property type="match status" value="1"/>
</dbReference>
<feature type="transmembrane region" description="Helical" evidence="5">
    <location>
        <begin position="38"/>
        <end position="56"/>
    </location>
</feature>
<evidence type="ECO:0000256" key="2">
    <source>
        <dbReference type="ARBA" id="ARBA00022692"/>
    </source>
</evidence>
<keyword evidence="9" id="KW-1185">Reference proteome</keyword>
<dbReference type="PANTHER" id="PTHR24221">
    <property type="entry name" value="ATP-BINDING CASSETTE SUB-FAMILY B"/>
    <property type="match status" value="1"/>
</dbReference>
<dbReference type="GO" id="GO:0140359">
    <property type="term" value="F:ABC-type transporter activity"/>
    <property type="evidence" value="ECO:0007669"/>
    <property type="project" value="InterPro"/>
</dbReference>
<evidence type="ECO:0000256" key="1">
    <source>
        <dbReference type="ARBA" id="ARBA00004141"/>
    </source>
</evidence>
<comment type="caution">
    <text evidence="8">The sequence shown here is derived from an EMBL/GenBank/DDBJ whole genome shotgun (WGS) entry which is preliminary data.</text>
</comment>
<dbReference type="PROSITE" id="PS50893">
    <property type="entry name" value="ABC_TRANSPORTER_2"/>
    <property type="match status" value="1"/>
</dbReference>